<feature type="compositionally biased region" description="Basic and acidic residues" evidence="5">
    <location>
        <begin position="590"/>
        <end position="599"/>
    </location>
</feature>
<feature type="domain" description="WW" evidence="6">
    <location>
        <begin position="771"/>
        <end position="805"/>
    </location>
</feature>
<sequence length="1241" mass="142866">MKKDLYLAISVGELNTMAEKMPAVNNVKVCVASANKLFKNAEETCLLGDEEKAYVLYMRFFNLITLIKKTGEYKKNEKYYKDLIGMKNLLKAMDQAEKLSNSLKTRYEEREAVKISKKLEALNTAKERNSSEIKTADEEEVTEENGEVDEDVIIKKGDVTKTDTKSSVFISPDKLYAMLEDNNSSLLIMDVRAVDEFSRSHIRHTHCINVPADIVPPGITANRIEASLPAASKDLWKRRTLVDFIVLVDWMGGEEDIKLRSTLNNLKDAIYKWDVTNLIKSEPLVLEGGYSDFLLYYPMLTTNASIKRPSQTQSVDEEVPSLETIDYDLELSFLKNPEELAKEQELSNSHNFNIEQTSDKLEEFRVHVPSVDRSKKPMVKPVIGELPNNTNVNNAGMKTRPSSKKLNINNTKINNLDVVRQELTDNQDSKPAKDTNITKQGTVEIPKPNINRNLKPKAALQTQESDSSGNELPNSEASSTASSRKGSIVSLDQISPKYVELSEEEAKKIQHDNERLILEHKARLARLKKERDEMSQLQRIKAEEMKETADLIITKKQIQQEIMQLEELLADRERALDAEKEQWVDQQMKKLEEEDRQPNKDVSMPSKHNKLTSDSSAISMLQKKEKEDFEEKSFTNKEMPQKEQDEELTRKQLEENLKLEKIRQEKRETELAEKLRQQNLLEEKLKETKLKEEKLREARLRAERLKEEKFIEERLKKEQEERKKRELEEKAKKEQDLKMKLEQEEREQQQKIQAVTSVKPKDAERSNLVTPGLEVGWQKMLDAKTGRYYYVNHHTKKTQWEPPQLANTAQESKGKLYKMPLKKEADASSSGGLVRSHSSPNIAKMMADEEEQHRAVIQPMVDRAKKPKARQDVHPIMIQTEVSAAKVRNLQPMWGSMGRGLTGLKNLGNTCYMNSIIQCLSNTTPLTTYFLSDQYKLDINRENIFGRGGEVAEEYAVLIKALWCGQYKSISPRDFKTTVGKYHELFAGYSQQDSQEFLLFLMDGLHEDLNRVSRRRALPEQDNDGVPDEEAAEIAWKLHKSANESIIVQLFQGQFKSTVRCLSCNRKSVTFDVFMYLTLPVPSTGTKSSLRDCFLNFSKEEKMTGASRWHCPRCKCPRDAVKQIVIWKLPPILLVHLKRFYYQGMWRQKITTTVDFPLEGLDMNKYISGPNRRSAYSLYAVSNHYGSLDGGHYTAFCKNSSGNRWYKYDDHEVYDISSRDIQSPASYILFYTCIDMTPVFK</sequence>
<dbReference type="InterPro" id="IPR001202">
    <property type="entry name" value="WW_dom"/>
</dbReference>
<evidence type="ECO:0000256" key="1">
    <source>
        <dbReference type="ARBA" id="ARBA00000707"/>
    </source>
</evidence>
<feature type="compositionally biased region" description="Acidic residues" evidence="5">
    <location>
        <begin position="137"/>
        <end position="146"/>
    </location>
</feature>
<evidence type="ECO:0000259" key="7">
    <source>
        <dbReference type="PROSITE" id="PS50206"/>
    </source>
</evidence>
<dbReference type="InterPro" id="IPR050185">
    <property type="entry name" value="Ub_carboxyl-term_hydrolase"/>
</dbReference>
<dbReference type="GO" id="GO:0016579">
    <property type="term" value="P:protein deubiquitination"/>
    <property type="evidence" value="ECO:0007669"/>
    <property type="project" value="InterPro"/>
</dbReference>
<dbReference type="InterPro" id="IPR015063">
    <property type="entry name" value="USP8_dimer"/>
</dbReference>
<gene>
    <name evidence="9" type="ORF">LSH36_437g02093</name>
</gene>
<evidence type="ECO:0000259" key="8">
    <source>
        <dbReference type="PROSITE" id="PS50235"/>
    </source>
</evidence>
<feature type="compositionally biased region" description="Polar residues" evidence="5">
    <location>
        <begin position="387"/>
        <end position="396"/>
    </location>
</feature>
<feature type="compositionally biased region" description="Basic and acidic residues" evidence="5">
    <location>
        <begin position="422"/>
        <end position="433"/>
    </location>
</feature>
<feature type="compositionally biased region" description="Basic and acidic residues" evidence="5">
    <location>
        <begin position="126"/>
        <end position="136"/>
    </location>
</feature>
<dbReference type="InterPro" id="IPR001763">
    <property type="entry name" value="Rhodanese-like_dom"/>
</dbReference>
<evidence type="ECO:0000313" key="9">
    <source>
        <dbReference type="EMBL" id="KAK2149762.1"/>
    </source>
</evidence>
<dbReference type="Pfam" id="PF00397">
    <property type="entry name" value="WW"/>
    <property type="match status" value="1"/>
</dbReference>
<dbReference type="SUPFAM" id="SSF51045">
    <property type="entry name" value="WW domain"/>
    <property type="match status" value="1"/>
</dbReference>
<feature type="region of interest" description="Disordered" evidence="5">
    <location>
        <begin position="590"/>
        <end position="650"/>
    </location>
</feature>
<comment type="caution">
    <text evidence="9">The sequence shown here is derived from an EMBL/GenBank/DDBJ whole genome shotgun (WGS) entry which is preliminary data.</text>
</comment>
<dbReference type="InterPro" id="IPR028889">
    <property type="entry name" value="USP"/>
</dbReference>
<organism evidence="9 10">
    <name type="scientific">Paralvinella palmiformis</name>
    <dbReference type="NCBI Taxonomy" id="53620"/>
    <lineage>
        <taxon>Eukaryota</taxon>
        <taxon>Metazoa</taxon>
        <taxon>Spiralia</taxon>
        <taxon>Lophotrochozoa</taxon>
        <taxon>Annelida</taxon>
        <taxon>Polychaeta</taxon>
        <taxon>Sedentaria</taxon>
        <taxon>Canalipalpata</taxon>
        <taxon>Terebellida</taxon>
        <taxon>Terebelliformia</taxon>
        <taxon>Alvinellidae</taxon>
        <taxon>Paralvinella</taxon>
    </lineage>
</organism>
<dbReference type="PANTHER" id="PTHR21646:SF46">
    <property type="entry name" value="UBIQUITIN CARBOXYL-TERMINAL HYDROLASE"/>
    <property type="match status" value="1"/>
</dbReference>
<accession>A0AAD9JBI6</accession>
<dbReference type="FunFam" id="3.40.250.10:FF:000017">
    <property type="entry name" value="ubiquitin carboxyl-terminal hydrolase 8"/>
    <property type="match status" value="1"/>
</dbReference>
<dbReference type="SUPFAM" id="SSF52821">
    <property type="entry name" value="Rhodanese/Cell cycle control phosphatase"/>
    <property type="match status" value="1"/>
</dbReference>
<protein>
    <recommendedName>
        <fullName evidence="3">ubiquitinyl hydrolase 1</fullName>
        <ecNumber evidence="3">3.4.19.12</ecNumber>
    </recommendedName>
</protein>
<keyword evidence="10" id="KW-1185">Reference proteome</keyword>
<dbReference type="InterPro" id="IPR036873">
    <property type="entry name" value="Rhodanese-like_dom_sf"/>
</dbReference>
<feature type="compositionally biased region" description="Basic and acidic residues" evidence="5">
    <location>
        <begin position="622"/>
        <end position="650"/>
    </location>
</feature>
<dbReference type="InterPro" id="IPR001394">
    <property type="entry name" value="Peptidase_C19_UCH"/>
</dbReference>
<dbReference type="Pfam" id="PF00581">
    <property type="entry name" value="Rhodanese"/>
    <property type="match status" value="1"/>
</dbReference>
<dbReference type="Gene3D" id="2.20.70.10">
    <property type="match status" value="1"/>
</dbReference>
<dbReference type="PROSITE" id="PS50020">
    <property type="entry name" value="WW_DOMAIN_2"/>
    <property type="match status" value="1"/>
</dbReference>
<comment type="catalytic activity">
    <reaction evidence="1">
        <text>Thiol-dependent hydrolysis of ester, thioester, amide, peptide and isopeptide bonds formed by the C-terminal Gly of ubiquitin (a 76-residue protein attached to proteins as an intracellular targeting signal).</text>
        <dbReference type="EC" id="3.4.19.12"/>
    </reaction>
</comment>
<evidence type="ECO:0000256" key="2">
    <source>
        <dbReference type="ARBA" id="ARBA00009085"/>
    </source>
</evidence>
<comment type="similarity">
    <text evidence="2">Belongs to the peptidase C19 family.</text>
</comment>
<feature type="region of interest" description="Disordered" evidence="5">
    <location>
        <begin position="126"/>
        <end position="146"/>
    </location>
</feature>
<proteinExistence type="inferred from homology"/>
<evidence type="ECO:0000256" key="4">
    <source>
        <dbReference type="SAM" id="Coils"/>
    </source>
</evidence>
<dbReference type="SUPFAM" id="SSF140856">
    <property type="entry name" value="USP8 N-terminal domain-like"/>
    <property type="match status" value="1"/>
</dbReference>
<dbReference type="Gene3D" id="3.90.70.10">
    <property type="entry name" value="Cysteine proteinases"/>
    <property type="match status" value="1"/>
</dbReference>
<dbReference type="EMBL" id="JAODUP010000437">
    <property type="protein sequence ID" value="KAK2149762.1"/>
    <property type="molecule type" value="Genomic_DNA"/>
</dbReference>
<reference evidence="9" key="1">
    <citation type="journal article" date="2023" name="Mol. Biol. Evol.">
        <title>Third-Generation Sequencing Reveals the Adaptive Role of the Epigenome in Three Deep-Sea Polychaetes.</title>
        <authorList>
            <person name="Perez M."/>
            <person name="Aroh O."/>
            <person name="Sun Y."/>
            <person name="Lan Y."/>
            <person name="Juniper S.K."/>
            <person name="Young C.R."/>
            <person name="Angers B."/>
            <person name="Qian P.Y."/>
        </authorList>
    </citation>
    <scope>NUCLEOTIDE SEQUENCE</scope>
    <source>
        <strain evidence="9">P08H-3</strain>
    </source>
</reference>
<dbReference type="CDD" id="cd02674">
    <property type="entry name" value="Peptidase_C19R"/>
    <property type="match status" value="1"/>
</dbReference>
<name>A0AAD9JBI6_9ANNE</name>
<dbReference type="CDD" id="cd00201">
    <property type="entry name" value="WW"/>
    <property type="match status" value="1"/>
</dbReference>
<dbReference type="PROSITE" id="PS50206">
    <property type="entry name" value="RHODANESE_3"/>
    <property type="match status" value="1"/>
</dbReference>
<dbReference type="PROSITE" id="PS01159">
    <property type="entry name" value="WW_DOMAIN_1"/>
    <property type="match status" value="1"/>
</dbReference>
<feature type="domain" description="USP" evidence="8">
    <location>
        <begin position="902"/>
        <end position="1234"/>
    </location>
</feature>
<feature type="region of interest" description="Disordered" evidence="5">
    <location>
        <begin position="381"/>
        <end position="410"/>
    </location>
</feature>
<dbReference type="PANTHER" id="PTHR21646">
    <property type="entry name" value="UBIQUITIN CARBOXYL-TERMINAL HYDROLASE"/>
    <property type="match status" value="1"/>
</dbReference>
<feature type="compositionally biased region" description="Basic and acidic residues" evidence="5">
    <location>
        <begin position="711"/>
        <end position="749"/>
    </location>
</feature>
<dbReference type="Pfam" id="PF08969">
    <property type="entry name" value="USP8_dimer"/>
    <property type="match status" value="1"/>
</dbReference>
<dbReference type="Gene3D" id="3.40.250.10">
    <property type="entry name" value="Rhodanese-like domain"/>
    <property type="match status" value="1"/>
</dbReference>
<dbReference type="SMART" id="SM00456">
    <property type="entry name" value="WW"/>
    <property type="match status" value="1"/>
</dbReference>
<feature type="coiled-coil region" evidence="4">
    <location>
        <begin position="499"/>
        <end position="582"/>
    </location>
</feature>
<dbReference type="InterPro" id="IPR038765">
    <property type="entry name" value="Papain-like_cys_pep_sf"/>
</dbReference>
<dbReference type="PROSITE" id="PS00972">
    <property type="entry name" value="USP_1"/>
    <property type="match status" value="1"/>
</dbReference>
<evidence type="ECO:0000256" key="5">
    <source>
        <dbReference type="SAM" id="MobiDB-lite"/>
    </source>
</evidence>
<dbReference type="PROSITE" id="PS00973">
    <property type="entry name" value="USP_2"/>
    <property type="match status" value="1"/>
</dbReference>
<feature type="domain" description="Rhodanese" evidence="7">
    <location>
        <begin position="182"/>
        <end position="302"/>
    </location>
</feature>
<dbReference type="InterPro" id="IPR018200">
    <property type="entry name" value="USP_CS"/>
</dbReference>
<dbReference type="EC" id="3.4.19.12" evidence="3"/>
<dbReference type="Pfam" id="PF00443">
    <property type="entry name" value="UCH"/>
    <property type="match status" value="1"/>
</dbReference>
<dbReference type="Proteomes" id="UP001208570">
    <property type="component" value="Unassembled WGS sequence"/>
</dbReference>
<evidence type="ECO:0000259" key="6">
    <source>
        <dbReference type="PROSITE" id="PS50020"/>
    </source>
</evidence>
<dbReference type="PROSITE" id="PS50235">
    <property type="entry name" value="USP_3"/>
    <property type="match status" value="1"/>
</dbReference>
<dbReference type="SUPFAM" id="SSF54001">
    <property type="entry name" value="Cysteine proteinases"/>
    <property type="match status" value="1"/>
</dbReference>
<dbReference type="InterPro" id="IPR036020">
    <property type="entry name" value="WW_dom_sf"/>
</dbReference>
<dbReference type="Gene3D" id="1.20.58.80">
    <property type="entry name" value="Phosphotransferase system, lactose/cellobiose-type IIA subunit"/>
    <property type="match status" value="1"/>
</dbReference>
<evidence type="ECO:0000313" key="10">
    <source>
        <dbReference type="Proteomes" id="UP001208570"/>
    </source>
</evidence>
<evidence type="ECO:0000256" key="3">
    <source>
        <dbReference type="ARBA" id="ARBA00012759"/>
    </source>
</evidence>
<keyword evidence="4" id="KW-0175">Coiled coil</keyword>
<dbReference type="AlphaFoldDB" id="A0AAD9JBI6"/>
<dbReference type="FunFam" id="3.90.70.10:FF:000025">
    <property type="entry name" value="Putative ubiquitin carboxyl-terminal hydrolase 8"/>
    <property type="match status" value="1"/>
</dbReference>
<feature type="region of interest" description="Disordered" evidence="5">
    <location>
        <begin position="711"/>
        <end position="759"/>
    </location>
</feature>
<dbReference type="GO" id="GO:0004843">
    <property type="term" value="F:cysteine-type deubiquitinase activity"/>
    <property type="evidence" value="ECO:0007669"/>
    <property type="project" value="UniProtKB-EC"/>
</dbReference>
<feature type="compositionally biased region" description="Polar residues" evidence="5">
    <location>
        <begin position="460"/>
        <end position="488"/>
    </location>
</feature>
<feature type="region of interest" description="Disordered" evidence="5">
    <location>
        <begin position="422"/>
        <end position="488"/>
    </location>
</feature>